<reference evidence="1" key="1">
    <citation type="journal article" date="2019" name="bioRxiv">
        <title>The Genome of the Zebra Mussel, Dreissena polymorpha: A Resource for Invasive Species Research.</title>
        <authorList>
            <person name="McCartney M.A."/>
            <person name="Auch B."/>
            <person name="Kono T."/>
            <person name="Mallez S."/>
            <person name="Zhang Y."/>
            <person name="Obille A."/>
            <person name="Becker A."/>
            <person name="Abrahante J.E."/>
            <person name="Garbe J."/>
            <person name="Badalamenti J.P."/>
            <person name="Herman A."/>
            <person name="Mangelson H."/>
            <person name="Liachko I."/>
            <person name="Sullivan S."/>
            <person name="Sone E.D."/>
            <person name="Koren S."/>
            <person name="Silverstein K.A.T."/>
            <person name="Beckman K.B."/>
            <person name="Gohl D.M."/>
        </authorList>
    </citation>
    <scope>NUCLEOTIDE SEQUENCE</scope>
    <source>
        <strain evidence="1">Duluth1</strain>
        <tissue evidence="1">Whole animal</tissue>
    </source>
</reference>
<proteinExistence type="predicted"/>
<dbReference type="AlphaFoldDB" id="A0A9D4C5T4"/>
<accession>A0A9D4C5T4</accession>
<dbReference type="Proteomes" id="UP000828390">
    <property type="component" value="Unassembled WGS sequence"/>
</dbReference>
<reference evidence="1" key="2">
    <citation type="submission" date="2020-11" db="EMBL/GenBank/DDBJ databases">
        <authorList>
            <person name="McCartney M.A."/>
            <person name="Auch B."/>
            <person name="Kono T."/>
            <person name="Mallez S."/>
            <person name="Becker A."/>
            <person name="Gohl D.M."/>
            <person name="Silverstein K.A.T."/>
            <person name="Koren S."/>
            <person name="Bechman K.B."/>
            <person name="Herman A."/>
            <person name="Abrahante J.E."/>
            <person name="Garbe J."/>
        </authorList>
    </citation>
    <scope>NUCLEOTIDE SEQUENCE</scope>
    <source>
        <strain evidence="1">Duluth1</strain>
        <tissue evidence="1">Whole animal</tissue>
    </source>
</reference>
<dbReference type="EMBL" id="JAIWYP010000013">
    <property type="protein sequence ID" value="KAH3717669.1"/>
    <property type="molecule type" value="Genomic_DNA"/>
</dbReference>
<evidence type="ECO:0000313" key="2">
    <source>
        <dbReference type="Proteomes" id="UP000828390"/>
    </source>
</evidence>
<organism evidence="1 2">
    <name type="scientific">Dreissena polymorpha</name>
    <name type="common">Zebra mussel</name>
    <name type="synonym">Mytilus polymorpha</name>
    <dbReference type="NCBI Taxonomy" id="45954"/>
    <lineage>
        <taxon>Eukaryota</taxon>
        <taxon>Metazoa</taxon>
        <taxon>Spiralia</taxon>
        <taxon>Lophotrochozoa</taxon>
        <taxon>Mollusca</taxon>
        <taxon>Bivalvia</taxon>
        <taxon>Autobranchia</taxon>
        <taxon>Heteroconchia</taxon>
        <taxon>Euheterodonta</taxon>
        <taxon>Imparidentia</taxon>
        <taxon>Neoheterodontei</taxon>
        <taxon>Myida</taxon>
        <taxon>Dreissenoidea</taxon>
        <taxon>Dreissenidae</taxon>
        <taxon>Dreissena</taxon>
    </lineage>
</organism>
<name>A0A9D4C5T4_DREPO</name>
<protein>
    <submittedName>
        <fullName evidence="1">Uncharacterized protein</fullName>
    </submittedName>
</protein>
<gene>
    <name evidence="1" type="ORF">DPMN_060464</name>
</gene>
<sequence>MCSILEAILKSDIDIDNVSVCVRLDIQTSTHPHKMVVMNKETAFTRPWKHSNISERQKSPVYIGNVVGGKLDDPSQAIIVTKEENEAYTILARRLLRVSVQRLHPKTRTTNEGLLRSGSKYCFNHNHVEGRTSRLYFSRHCIRNSGL</sequence>
<comment type="caution">
    <text evidence="1">The sequence shown here is derived from an EMBL/GenBank/DDBJ whole genome shotgun (WGS) entry which is preliminary data.</text>
</comment>
<evidence type="ECO:0000313" key="1">
    <source>
        <dbReference type="EMBL" id="KAH3717669.1"/>
    </source>
</evidence>
<keyword evidence="2" id="KW-1185">Reference proteome</keyword>